<dbReference type="EC" id="1.1.1.284" evidence="8"/>
<dbReference type="GO" id="GO:0046294">
    <property type="term" value="P:formaldehyde catabolic process"/>
    <property type="evidence" value="ECO:0007669"/>
    <property type="project" value="TreeGrafter"/>
</dbReference>
<dbReference type="GO" id="GO:0005829">
    <property type="term" value="C:cytosol"/>
    <property type="evidence" value="ECO:0007669"/>
    <property type="project" value="TreeGrafter"/>
</dbReference>
<accession>A0A927N1G5</accession>
<keyword evidence="3 6" id="KW-0862">Zinc</keyword>
<keyword evidence="5" id="KW-0520">NAD</keyword>
<evidence type="ECO:0000256" key="2">
    <source>
        <dbReference type="ARBA" id="ARBA00022723"/>
    </source>
</evidence>
<dbReference type="InterPro" id="IPR020843">
    <property type="entry name" value="ER"/>
</dbReference>
<dbReference type="Proteomes" id="UP000638648">
    <property type="component" value="Unassembled WGS sequence"/>
</dbReference>
<evidence type="ECO:0000313" key="9">
    <source>
        <dbReference type="Proteomes" id="UP000638648"/>
    </source>
</evidence>
<dbReference type="PANTHER" id="PTHR43880:SF12">
    <property type="entry name" value="ALCOHOL DEHYDROGENASE CLASS-3"/>
    <property type="match status" value="1"/>
</dbReference>
<dbReference type="EC" id="1.1.1.1" evidence="8"/>
<name>A0A927N1G5_9ACTN</name>
<organism evidence="8 9">
    <name type="scientific">Actinopolymorpha pittospori</name>
    <dbReference type="NCBI Taxonomy" id="648752"/>
    <lineage>
        <taxon>Bacteria</taxon>
        <taxon>Bacillati</taxon>
        <taxon>Actinomycetota</taxon>
        <taxon>Actinomycetes</taxon>
        <taxon>Propionibacteriales</taxon>
        <taxon>Actinopolymorphaceae</taxon>
        <taxon>Actinopolymorpha</taxon>
    </lineage>
</organism>
<keyword evidence="2 6" id="KW-0479">Metal-binding</keyword>
<dbReference type="Pfam" id="PF00107">
    <property type="entry name" value="ADH_zinc_N"/>
    <property type="match status" value="1"/>
</dbReference>
<comment type="cofactor">
    <cofactor evidence="6">
        <name>Zn(2+)</name>
        <dbReference type="ChEBI" id="CHEBI:29105"/>
    </cofactor>
</comment>
<dbReference type="InterPro" id="IPR002328">
    <property type="entry name" value="ADH_Zn_CS"/>
</dbReference>
<dbReference type="Gene3D" id="3.40.50.720">
    <property type="entry name" value="NAD(P)-binding Rossmann-like Domain"/>
    <property type="match status" value="1"/>
</dbReference>
<keyword evidence="4 8" id="KW-0560">Oxidoreductase</keyword>
<dbReference type="SMART" id="SM00829">
    <property type="entry name" value="PKS_ER"/>
    <property type="match status" value="1"/>
</dbReference>
<evidence type="ECO:0000313" key="8">
    <source>
        <dbReference type="EMBL" id="MBE1607197.1"/>
    </source>
</evidence>
<dbReference type="EMBL" id="JADBEM010000001">
    <property type="protein sequence ID" value="MBE1607197.1"/>
    <property type="molecule type" value="Genomic_DNA"/>
</dbReference>
<comment type="similarity">
    <text evidence="1 6">Belongs to the zinc-containing alcohol dehydrogenase family.</text>
</comment>
<evidence type="ECO:0000256" key="3">
    <source>
        <dbReference type="ARBA" id="ARBA00022833"/>
    </source>
</evidence>
<protein>
    <submittedName>
        <fullName evidence="8">S-(Hydroxymethyl)glutathione dehydrogenase/alcohol dehydrogenase</fullName>
        <ecNumber evidence="8">1.1.1.1</ecNumber>
        <ecNumber evidence="8">1.1.1.284</ecNumber>
    </submittedName>
</protein>
<comment type="caution">
    <text evidence="8">The sequence shown here is derived from an EMBL/GenBank/DDBJ whole genome shotgun (WGS) entry which is preliminary data.</text>
</comment>
<dbReference type="InterPro" id="IPR036291">
    <property type="entry name" value="NAD(P)-bd_dom_sf"/>
</dbReference>
<gene>
    <name evidence="8" type="ORF">HEB94_004045</name>
</gene>
<dbReference type="GO" id="GO:0004022">
    <property type="term" value="F:alcohol dehydrogenase (NAD+) activity"/>
    <property type="evidence" value="ECO:0007669"/>
    <property type="project" value="UniProtKB-EC"/>
</dbReference>
<feature type="domain" description="Enoyl reductase (ER)" evidence="7">
    <location>
        <begin position="14"/>
        <end position="366"/>
    </location>
</feature>
<sequence>MPLAVRAAVLDEPGTPLRVEELTLAEPKEGEVLVRIQAAGVCHTDLHYLAGDLTCATPIVPGHEGAGIVEQVGPGVTRVRPGDHVVLMWRPRCGNCAYCSTGRPALCESARIQIATNGLLDGTTRLRRGAEDVHHLLGASCFAERCVVAEQSVVPVPADIPPRIAALVGCAVVTGVGSVLNVVTGAAGSSVLVVGAGGVGLSSVIGARLVGAGQIIVADVVPQRLELAARLGATHTIDTREVDLVDAVHDICADGVDWALEAVGRARTIEQSFAALRKGGAVVAIGLGRVGATFEVPINQLVQQEKRLIGSLYGSANTVTDIPKLLELYRAGRLPLDELLGPAYPLSKVNDACQALLDGAVGRVVLDLDLDHDEEA</sequence>
<dbReference type="Gene3D" id="3.90.180.10">
    <property type="entry name" value="Medium-chain alcohol dehydrogenases, catalytic domain"/>
    <property type="match status" value="1"/>
</dbReference>
<dbReference type="Pfam" id="PF08240">
    <property type="entry name" value="ADH_N"/>
    <property type="match status" value="1"/>
</dbReference>
<dbReference type="CDD" id="cd08279">
    <property type="entry name" value="Zn_ADH_class_III"/>
    <property type="match status" value="1"/>
</dbReference>
<dbReference type="SUPFAM" id="SSF50129">
    <property type="entry name" value="GroES-like"/>
    <property type="match status" value="1"/>
</dbReference>
<dbReference type="InterPro" id="IPR011032">
    <property type="entry name" value="GroES-like_sf"/>
</dbReference>
<evidence type="ECO:0000256" key="5">
    <source>
        <dbReference type="ARBA" id="ARBA00023027"/>
    </source>
</evidence>
<reference evidence="8" key="1">
    <citation type="submission" date="2020-10" db="EMBL/GenBank/DDBJ databases">
        <title>Sequencing the genomes of 1000 actinobacteria strains.</title>
        <authorList>
            <person name="Klenk H.-P."/>
        </authorList>
    </citation>
    <scope>NUCLEOTIDE SEQUENCE</scope>
    <source>
        <strain evidence="8">DSM 45354</strain>
    </source>
</reference>
<dbReference type="GO" id="GO:0008270">
    <property type="term" value="F:zinc ion binding"/>
    <property type="evidence" value="ECO:0007669"/>
    <property type="project" value="InterPro"/>
</dbReference>
<dbReference type="RefSeq" id="WP_192751183.1">
    <property type="nucleotide sequence ID" value="NZ_BAABJL010000175.1"/>
</dbReference>
<dbReference type="GO" id="GO:0051903">
    <property type="term" value="F:S-(hydroxymethyl)glutathione dehydrogenase [NAD(P)+] activity"/>
    <property type="evidence" value="ECO:0007669"/>
    <property type="project" value="UniProtKB-EC"/>
</dbReference>
<evidence type="ECO:0000256" key="6">
    <source>
        <dbReference type="RuleBase" id="RU361277"/>
    </source>
</evidence>
<dbReference type="SUPFAM" id="SSF51735">
    <property type="entry name" value="NAD(P)-binding Rossmann-fold domains"/>
    <property type="match status" value="1"/>
</dbReference>
<dbReference type="InterPro" id="IPR013154">
    <property type="entry name" value="ADH-like_N"/>
</dbReference>
<dbReference type="PANTHER" id="PTHR43880">
    <property type="entry name" value="ALCOHOL DEHYDROGENASE"/>
    <property type="match status" value="1"/>
</dbReference>
<evidence type="ECO:0000259" key="7">
    <source>
        <dbReference type="SMART" id="SM00829"/>
    </source>
</evidence>
<proteinExistence type="inferred from homology"/>
<dbReference type="AlphaFoldDB" id="A0A927N1G5"/>
<evidence type="ECO:0000256" key="1">
    <source>
        <dbReference type="ARBA" id="ARBA00008072"/>
    </source>
</evidence>
<keyword evidence="9" id="KW-1185">Reference proteome</keyword>
<dbReference type="InterPro" id="IPR013149">
    <property type="entry name" value="ADH-like_C"/>
</dbReference>
<dbReference type="PROSITE" id="PS00059">
    <property type="entry name" value="ADH_ZINC"/>
    <property type="match status" value="1"/>
</dbReference>
<evidence type="ECO:0000256" key="4">
    <source>
        <dbReference type="ARBA" id="ARBA00023002"/>
    </source>
</evidence>